<feature type="transmembrane region" description="Helical" evidence="5">
    <location>
        <begin position="325"/>
        <end position="343"/>
    </location>
</feature>
<dbReference type="GeneID" id="48277508"/>
<organism evidence="6 8">
    <name type="scientific">Lysinibacillus sphaericus</name>
    <name type="common">Bacillus sphaericus</name>
    <dbReference type="NCBI Taxonomy" id="1421"/>
    <lineage>
        <taxon>Bacteria</taxon>
        <taxon>Bacillati</taxon>
        <taxon>Bacillota</taxon>
        <taxon>Bacilli</taxon>
        <taxon>Bacillales</taxon>
        <taxon>Bacillaceae</taxon>
        <taxon>Lysinibacillus</taxon>
    </lineage>
</organism>
<dbReference type="InterPro" id="IPR004995">
    <property type="entry name" value="Spore_Ger"/>
</dbReference>
<comment type="subcellular location">
    <subcellularLocation>
        <location evidence="4">Cell membrane</location>
    </subcellularLocation>
    <subcellularLocation>
        <location evidence="1">Membrane</location>
        <topology evidence="1">Multi-pass membrane protein</topology>
    </subcellularLocation>
</comment>
<evidence type="ECO:0000256" key="1">
    <source>
        <dbReference type="ARBA" id="ARBA00004141"/>
    </source>
</evidence>
<feature type="transmembrane region" description="Helical" evidence="5">
    <location>
        <begin position="244"/>
        <end position="265"/>
    </location>
</feature>
<evidence type="ECO:0000256" key="4">
    <source>
        <dbReference type="PIRNR" id="PIRNR005690"/>
    </source>
</evidence>
<dbReference type="InterPro" id="IPR050768">
    <property type="entry name" value="UPF0353/GerABKA_families"/>
</dbReference>
<gene>
    <name evidence="6" type="ORF">LS41612_14995</name>
    <name evidence="7" type="ORF">NCTC10338_01690</name>
</gene>
<dbReference type="RefSeq" id="WP_029747299.1">
    <property type="nucleotide sequence ID" value="NZ_BJNS01000056.1"/>
</dbReference>
<protein>
    <submittedName>
        <fullName evidence="6 7">Spore germination protein</fullName>
    </submittedName>
</protein>
<dbReference type="EMBL" id="CP019980">
    <property type="protein sequence ID" value="AVK97485.1"/>
    <property type="molecule type" value="Genomic_DNA"/>
</dbReference>
<dbReference type="PANTHER" id="PTHR22550">
    <property type="entry name" value="SPORE GERMINATION PROTEIN"/>
    <property type="match status" value="1"/>
</dbReference>
<evidence type="ECO:0000256" key="3">
    <source>
        <dbReference type="ARBA" id="ARBA00023136"/>
    </source>
</evidence>
<sequence length="486" mass="55153">MRNIQSIEQEIELKMLKELFQRSADVIFQSFTFQQQHVYFITCESMVDQFLLNKVIIDRVQSLFEDSSVNLLEEKIKNDLHIPNLQKVTNLDDAITRVYSGFVLLYFEGEKILFSSKITKKPNRNPEETKQELVVKGPRDDFIEDVFINVALIRKRLPTNSLCVETVEVGKRSKTTVAVLYMGDITDKNMVTELKKQLRKINTDVVFSGDIMMESVEKTAKILPRHDYTGRPDFAIQALVRGRILLFVDGVSYAIITPPNMFLLFKSGEDNDYPSMVGTLERLLRIVGILISMLLPGFWLALTTYHQEQMPILLLATVVQSRTGLPFPTILEILLMLFMFEIFREANLRLPSILSGTMSVVGGLIIGDAAIKAGITSPSMIVVIAISSIAAYTLVNQSFVTAMSIFRLFVISMAAFFGLFGFFLSLFFILIYFANIRVLSVPYLNIGANLNWSDTKKTLIRLSPKGYSKRPKFLHPQDETRSSSKN</sequence>
<keyword evidence="3 4" id="KW-0472">Membrane</keyword>
<feature type="transmembrane region" description="Helical" evidence="5">
    <location>
        <begin position="408"/>
        <end position="434"/>
    </location>
</feature>
<dbReference type="GO" id="GO:0005886">
    <property type="term" value="C:plasma membrane"/>
    <property type="evidence" value="ECO:0007669"/>
    <property type="project" value="UniProtKB-SubCell"/>
</dbReference>
<keyword evidence="5" id="KW-1133">Transmembrane helix</keyword>
<dbReference type="Proteomes" id="UP000255295">
    <property type="component" value="Unassembled WGS sequence"/>
</dbReference>
<evidence type="ECO:0000256" key="5">
    <source>
        <dbReference type="SAM" id="Phobius"/>
    </source>
</evidence>
<evidence type="ECO:0000313" key="9">
    <source>
        <dbReference type="Proteomes" id="UP000255295"/>
    </source>
</evidence>
<accession>A0A2S0K271</accession>
<dbReference type="Proteomes" id="UP000238825">
    <property type="component" value="Chromosome"/>
</dbReference>
<evidence type="ECO:0000256" key="2">
    <source>
        <dbReference type="ARBA" id="ARBA00005278"/>
    </source>
</evidence>
<evidence type="ECO:0000313" key="7">
    <source>
        <dbReference type="EMBL" id="SUV16608.1"/>
    </source>
</evidence>
<dbReference type="PIRSF" id="PIRSF005690">
    <property type="entry name" value="GerBA"/>
    <property type="match status" value="1"/>
</dbReference>
<feature type="transmembrane region" description="Helical" evidence="5">
    <location>
        <begin position="377"/>
        <end position="396"/>
    </location>
</feature>
<proteinExistence type="inferred from homology"/>
<evidence type="ECO:0000313" key="6">
    <source>
        <dbReference type="EMBL" id="AVK97485.1"/>
    </source>
</evidence>
<dbReference type="GO" id="GO:0009847">
    <property type="term" value="P:spore germination"/>
    <property type="evidence" value="ECO:0007669"/>
    <property type="project" value="UniProtKB-UniRule"/>
</dbReference>
<evidence type="ECO:0000313" key="8">
    <source>
        <dbReference type="Proteomes" id="UP000238825"/>
    </source>
</evidence>
<feature type="transmembrane region" description="Helical" evidence="5">
    <location>
        <begin position="286"/>
        <end position="305"/>
    </location>
</feature>
<dbReference type="EMBL" id="UFSZ01000001">
    <property type="protein sequence ID" value="SUV16608.1"/>
    <property type="molecule type" value="Genomic_DNA"/>
</dbReference>
<comment type="similarity">
    <text evidence="2 4">Belongs to the GerABKA family.</text>
</comment>
<feature type="transmembrane region" description="Helical" evidence="5">
    <location>
        <begin position="350"/>
        <end position="371"/>
    </location>
</feature>
<dbReference type="Pfam" id="PF03323">
    <property type="entry name" value="GerA"/>
    <property type="match status" value="1"/>
</dbReference>
<keyword evidence="5" id="KW-0812">Transmembrane</keyword>
<name>A0A2S0K271_LYSSH</name>
<reference evidence="7 9" key="2">
    <citation type="submission" date="2018-06" db="EMBL/GenBank/DDBJ databases">
        <authorList>
            <consortium name="Pathogen Informatics"/>
            <person name="Doyle S."/>
        </authorList>
    </citation>
    <scope>NUCLEOTIDE SEQUENCE [LARGE SCALE GENOMIC DNA]</scope>
    <source>
        <strain evidence="7 9">NCTC10338</strain>
    </source>
</reference>
<dbReference type="AlphaFoldDB" id="A0A2S0K271"/>
<reference evidence="6 8" key="1">
    <citation type="submission" date="2017-03" db="EMBL/GenBank/DDBJ databases">
        <title>The whole genome sequencing and assembly of Lysinibacillus sphaericus DSM 28T strain.</title>
        <authorList>
            <person name="Lee Y.-J."/>
            <person name="Yi H."/>
            <person name="Bahn Y.-S."/>
            <person name="Kim J.F."/>
            <person name="Lee D.-W."/>
        </authorList>
    </citation>
    <scope>NUCLEOTIDE SEQUENCE [LARGE SCALE GENOMIC DNA]</scope>
    <source>
        <strain evidence="6 8">DSM 28</strain>
    </source>
</reference>
<dbReference type="PANTHER" id="PTHR22550:SF9">
    <property type="entry name" value="STAGE V SPORULATION PROTEIN AF"/>
    <property type="match status" value="1"/>
</dbReference>